<reference evidence="1 2" key="1">
    <citation type="submission" date="2021-03" db="EMBL/GenBank/DDBJ databases">
        <title>Antimicrobial resistance genes in bacteria isolated from Japanese honey, and their potential for conferring macrolide and lincosamide resistance in the American foulbrood pathogen Paenibacillus larvae.</title>
        <authorList>
            <person name="Okamoto M."/>
            <person name="Kumagai M."/>
            <person name="Kanamori H."/>
            <person name="Takamatsu D."/>
        </authorList>
    </citation>
    <scope>NUCLEOTIDE SEQUENCE [LARGE SCALE GENOMIC DNA]</scope>
    <source>
        <strain evidence="1 2">J6TS1</strain>
    </source>
</reference>
<organism evidence="1 2">
    <name type="scientific">Siminovitchia terrae</name>
    <name type="common">Bacillus terrae</name>
    <dbReference type="NCBI Taxonomy" id="1914933"/>
    <lineage>
        <taxon>Bacteria</taxon>
        <taxon>Bacillati</taxon>
        <taxon>Bacillota</taxon>
        <taxon>Bacilli</taxon>
        <taxon>Bacillales</taxon>
        <taxon>Bacillaceae</taxon>
        <taxon>Siminovitchia</taxon>
    </lineage>
</organism>
<protein>
    <submittedName>
        <fullName evidence="1">Uncharacterized protein</fullName>
    </submittedName>
</protein>
<evidence type="ECO:0000313" key="2">
    <source>
        <dbReference type="Proteomes" id="UP000680670"/>
    </source>
</evidence>
<evidence type="ECO:0000313" key="1">
    <source>
        <dbReference type="EMBL" id="GIN98185.1"/>
    </source>
</evidence>
<name>A0ABQ4L1N5_SIMTE</name>
<dbReference type="Proteomes" id="UP000680670">
    <property type="component" value="Unassembled WGS sequence"/>
</dbReference>
<sequence length="50" mass="5279">MNMKEKDGEGDSFVNAVKKDVSVKENVSVSSSVDAESADVDTSMKILIGS</sequence>
<comment type="caution">
    <text evidence="1">The sequence shown here is derived from an EMBL/GenBank/DDBJ whole genome shotgun (WGS) entry which is preliminary data.</text>
</comment>
<gene>
    <name evidence="1" type="ORF">J6TS1_40550</name>
</gene>
<keyword evidence="2" id="KW-1185">Reference proteome</keyword>
<dbReference type="EMBL" id="BORJ01000013">
    <property type="protein sequence ID" value="GIN98185.1"/>
    <property type="molecule type" value="Genomic_DNA"/>
</dbReference>
<accession>A0ABQ4L1N5</accession>
<proteinExistence type="predicted"/>